<evidence type="ECO:0000259" key="10">
    <source>
        <dbReference type="Pfam" id="PF21158"/>
    </source>
</evidence>
<evidence type="ECO:0000256" key="7">
    <source>
        <dbReference type="SAM" id="Coils"/>
    </source>
</evidence>
<dbReference type="InterPro" id="IPR049119">
    <property type="entry name" value="FlgK_D2-like"/>
</dbReference>
<sequence length="651" mass="68182">MSALNIATRALTTNQAVLQVIGHNIANANTDGYTRQRVELNSVPGQQLGSGYFGKGVQIEAVVREGYNAFLTRESNANRAVAAADATRLQYLQGVESLFPLGDGSLGKLLGDALNSWTDVASSPNDSAARQVVLDRFDELAARIRDTSARITDIATGARQQASEITNEINRLAQAIASVNDAIARTQGSGASPNDLLDQRDRLIAQLNEQVQVTTLPADDGTLSVFVAGSLPLVLGGTAAQLRTARADLDGDRQLKLQFVQGASAYDVPPEFIPGGKLKGVLDFVNRDVIQTQAELGRMALALADTLNRQQRSGLDLNGVAGADLFSHGALTGKPATTNTGSGSVSALVGNATALKAEDYTIEMTSATQGHIRRNSDGWYWSGSTWQASAPSTPLALASGVSVDGLTITASGSASAGDRFVLSPGATAAASLQMALSRPAELAAASRVSLSLGTPNAGNASIESVTATVIQGAWAMPALPANLTFTAPNTFALSGFLPASVTYTPGEPMTFTYTSGGNTIEVKLTLRGQPAPGDVFVLNNTPTNGVSFNGGNAQAMLALRDQVMFDGSIKLSEGYVAVFSNLASRVNEAQTRATFSQAQADDAEQRRANQAGVNLDEEAARLLQFQQAYQASAKYLQTVQSIFDTLISTFR</sequence>
<dbReference type="Pfam" id="PF06429">
    <property type="entry name" value="Flg_bbr_C"/>
    <property type="match status" value="1"/>
</dbReference>
<evidence type="ECO:0000259" key="8">
    <source>
        <dbReference type="Pfam" id="PF00460"/>
    </source>
</evidence>
<dbReference type="InterPro" id="IPR010930">
    <property type="entry name" value="Flg_bb/hook_C_dom"/>
</dbReference>
<feature type="domain" description="Flagellar hook-associated protein FlgK helical" evidence="11">
    <location>
        <begin position="93"/>
        <end position="326"/>
    </location>
</feature>
<evidence type="ECO:0000256" key="4">
    <source>
        <dbReference type="ARBA" id="ARBA00016244"/>
    </source>
</evidence>
<dbReference type="AlphaFoldDB" id="A0A554WP69"/>
<comment type="similarity">
    <text evidence="3">Belongs to the flagella basal body rod proteins family.</text>
</comment>
<organism evidence="12 13">
    <name type="scientific">Tepidimonas aquatica</name>
    <dbReference type="NCBI Taxonomy" id="247482"/>
    <lineage>
        <taxon>Bacteria</taxon>
        <taxon>Pseudomonadati</taxon>
        <taxon>Pseudomonadota</taxon>
        <taxon>Betaproteobacteria</taxon>
        <taxon>Burkholderiales</taxon>
        <taxon>Tepidimonas</taxon>
    </lineage>
</organism>
<keyword evidence="12" id="KW-0282">Flagellum</keyword>
<dbReference type="GO" id="GO:0009424">
    <property type="term" value="C:bacterial-type flagellum hook"/>
    <property type="evidence" value="ECO:0007669"/>
    <property type="project" value="InterPro"/>
</dbReference>
<keyword evidence="12" id="KW-0966">Cell projection</keyword>
<keyword evidence="6" id="KW-0975">Bacterial flagellum</keyword>
<dbReference type="Pfam" id="PF21158">
    <property type="entry name" value="flgK_1st_1"/>
    <property type="match status" value="1"/>
</dbReference>
<dbReference type="OrthoDB" id="9802553at2"/>
<protein>
    <recommendedName>
        <fullName evidence="4">Flagellar hook-associated protein 1</fullName>
    </recommendedName>
</protein>
<name>A0A554WP69_9BURK</name>
<dbReference type="InterPro" id="IPR002371">
    <property type="entry name" value="FlgK"/>
</dbReference>
<evidence type="ECO:0000256" key="1">
    <source>
        <dbReference type="ARBA" id="ARBA00004365"/>
    </source>
</evidence>
<feature type="coiled-coil region" evidence="7">
    <location>
        <begin position="155"/>
        <end position="182"/>
    </location>
</feature>
<dbReference type="GO" id="GO:0005198">
    <property type="term" value="F:structural molecule activity"/>
    <property type="evidence" value="ECO:0007669"/>
    <property type="project" value="InterPro"/>
</dbReference>
<keyword evidence="5" id="KW-0964">Secreted</keyword>
<dbReference type="Pfam" id="PF00460">
    <property type="entry name" value="Flg_bb_rod"/>
    <property type="match status" value="1"/>
</dbReference>
<dbReference type="EMBL" id="VJNA01000011">
    <property type="protein sequence ID" value="TSE25381.1"/>
    <property type="molecule type" value="Genomic_DNA"/>
</dbReference>
<evidence type="ECO:0000256" key="6">
    <source>
        <dbReference type="ARBA" id="ARBA00023143"/>
    </source>
</evidence>
<evidence type="ECO:0000256" key="3">
    <source>
        <dbReference type="ARBA" id="ARBA00009677"/>
    </source>
</evidence>
<dbReference type="GO" id="GO:0044780">
    <property type="term" value="P:bacterial-type flagellum assembly"/>
    <property type="evidence" value="ECO:0007669"/>
    <property type="project" value="InterPro"/>
</dbReference>
<gene>
    <name evidence="12" type="primary">flgK</name>
    <name evidence="12" type="ORF">Taqua_01125</name>
</gene>
<dbReference type="InterPro" id="IPR053927">
    <property type="entry name" value="FlgK_helical"/>
</dbReference>
<dbReference type="PANTHER" id="PTHR30033">
    <property type="entry name" value="FLAGELLAR HOOK-ASSOCIATED PROTEIN 1"/>
    <property type="match status" value="1"/>
</dbReference>
<keyword evidence="12" id="KW-0969">Cilium</keyword>
<evidence type="ECO:0000259" key="9">
    <source>
        <dbReference type="Pfam" id="PF06429"/>
    </source>
</evidence>
<feature type="domain" description="Flagellar basal body rod protein N-terminal" evidence="8">
    <location>
        <begin position="4"/>
        <end position="34"/>
    </location>
</feature>
<feature type="domain" description="Flagellar hook-associated protein 1 D2-like" evidence="10">
    <location>
        <begin position="337"/>
        <end position="424"/>
    </location>
</feature>
<accession>A0A554WP69</accession>
<dbReference type="PRINTS" id="PR01005">
    <property type="entry name" value="FLGHOOKAP1"/>
</dbReference>
<dbReference type="Proteomes" id="UP000318554">
    <property type="component" value="Unassembled WGS sequence"/>
</dbReference>
<keyword evidence="7" id="KW-0175">Coiled coil</keyword>
<dbReference type="PANTHER" id="PTHR30033:SF1">
    <property type="entry name" value="FLAGELLAR HOOK-ASSOCIATED PROTEIN 1"/>
    <property type="match status" value="1"/>
</dbReference>
<dbReference type="InterPro" id="IPR001444">
    <property type="entry name" value="Flag_bb_rod_N"/>
</dbReference>
<comment type="subcellular location">
    <subcellularLocation>
        <location evidence="1">Bacterial flagellum</location>
    </subcellularLocation>
    <subcellularLocation>
        <location evidence="2">Secreted</location>
    </subcellularLocation>
</comment>
<dbReference type="SUPFAM" id="SSF64518">
    <property type="entry name" value="Phase 1 flagellin"/>
    <property type="match status" value="2"/>
</dbReference>
<proteinExistence type="inferred from homology"/>
<reference evidence="12 13" key="1">
    <citation type="submission" date="2019-07" db="EMBL/GenBank/DDBJ databases">
        <title>Tepidimonas aquatica CLN-1 draft genome.</title>
        <authorList>
            <person name="Da Costa M.S."/>
            <person name="Froufe H.J.C."/>
            <person name="Egas C."/>
            <person name="Albuquerque L."/>
        </authorList>
    </citation>
    <scope>NUCLEOTIDE SEQUENCE [LARGE SCALE GENOMIC DNA]</scope>
    <source>
        <strain evidence="12 13">CLN-1</strain>
    </source>
</reference>
<evidence type="ECO:0000259" key="11">
    <source>
        <dbReference type="Pfam" id="PF22638"/>
    </source>
</evidence>
<dbReference type="GO" id="GO:0005576">
    <property type="term" value="C:extracellular region"/>
    <property type="evidence" value="ECO:0007669"/>
    <property type="project" value="UniProtKB-SubCell"/>
</dbReference>
<feature type="domain" description="Flagellar basal-body/hook protein C-terminal" evidence="9">
    <location>
        <begin position="609"/>
        <end position="648"/>
    </location>
</feature>
<evidence type="ECO:0000313" key="12">
    <source>
        <dbReference type="EMBL" id="TSE25381.1"/>
    </source>
</evidence>
<dbReference type="Pfam" id="PF22638">
    <property type="entry name" value="FlgK_D1"/>
    <property type="match status" value="1"/>
</dbReference>
<keyword evidence="13" id="KW-1185">Reference proteome</keyword>
<dbReference type="NCBIfam" id="TIGR02492">
    <property type="entry name" value="flgK_ends"/>
    <property type="match status" value="1"/>
</dbReference>
<evidence type="ECO:0000256" key="2">
    <source>
        <dbReference type="ARBA" id="ARBA00004613"/>
    </source>
</evidence>
<dbReference type="RefSeq" id="WP_144325533.1">
    <property type="nucleotide sequence ID" value="NZ_VJNA01000011.1"/>
</dbReference>
<evidence type="ECO:0000256" key="5">
    <source>
        <dbReference type="ARBA" id="ARBA00022525"/>
    </source>
</evidence>
<evidence type="ECO:0000313" key="13">
    <source>
        <dbReference type="Proteomes" id="UP000318554"/>
    </source>
</evidence>
<comment type="caution">
    <text evidence="12">The sequence shown here is derived from an EMBL/GenBank/DDBJ whole genome shotgun (WGS) entry which is preliminary data.</text>
</comment>